<dbReference type="EMBL" id="GGEC01059810">
    <property type="protein sequence ID" value="MBX40294.1"/>
    <property type="molecule type" value="Transcribed_RNA"/>
</dbReference>
<proteinExistence type="predicted"/>
<sequence>MNNNLHFMTENKSLCHENRVTS</sequence>
<dbReference type="AlphaFoldDB" id="A0A2P2NCV7"/>
<accession>A0A2P2NCV7</accession>
<organism evidence="1">
    <name type="scientific">Rhizophora mucronata</name>
    <name type="common">Asiatic mangrove</name>
    <dbReference type="NCBI Taxonomy" id="61149"/>
    <lineage>
        <taxon>Eukaryota</taxon>
        <taxon>Viridiplantae</taxon>
        <taxon>Streptophyta</taxon>
        <taxon>Embryophyta</taxon>
        <taxon>Tracheophyta</taxon>
        <taxon>Spermatophyta</taxon>
        <taxon>Magnoliopsida</taxon>
        <taxon>eudicotyledons</taxon>
        <taxon>Gunneridae</taxon>
        <taxon>Pentapetalae</taxon>
        <taxon>rosids</taxon>
        <taxon>fabids</taxon>
        <taxon>Malpighiales</taxon>
        <taxon>Rhizophoraceae</taxon>
        <taxon>Rhizophora</taxon>
    </lineage>
</organism>
<evidence type="ECO:0000313" key="1">
    <source>
        <dbReference type="EMBL" id="MBX40294.1"/>
    </source>
</evidence>
<reference evidence="1" key="1">
    <citation type="submission" date="2018-02" db="EMBL/GenBank/DDBJ databases">
        <title>Rhizophora mucronata_Transcriptome.</title>
        <authorList>
            <person name="Meera S.P."/>
            <person name="Sreeshan A."/>
            <person name="Augustine A."/>
        </authorList>
    </citation>
    <scope>NUCLEOTIDE SEQUENCE</scope>
    <source>
        <tissue evidence="1">Leaf</tissue>
    </source>
</reference>
<name>A0A2P2NCV7_RHIMU</name>
<protein>
    <submittedName>
        <fullName evidence="1">Uncharacterized protein</fullName>
    </submittedName>
</protein>